<evidence type="ECO:0000256" key="1">
    <source>
        <dbReference type="ARBA" id="ARBA00004651"/>
    </source>
</evidence>
<dbReference type="SUPFAM" id="SSF143865">
    <property type="entry name" value="CorA soluble domain-like"/>
    <property type="match status" value="1"/>
</dbReference>
<reference evidence="9 10" key="1">
    <citation type="submission" date="2023-07" db="EMBL/GenBank/DDBJ databases">
        <title>Sequencing the genomes of 1000 actinobacteria strains.</title>
        <authorList>
            <person name="Klenk H.-P."/>
        </authorList>
    </citation>
    <scope>NUCLEOTIDE SEQUENCE [LARGE SCALE GENOMIC DNA]</scope>
    <source>
        <strain evidence="9 10">DSM 43749</strain>
    </source>
</reference>
<dbReference type="InterPro" id="IPR045863">
    <property type="entry name" value="CorA_TM1_TM2"/>
</dbReference>
<dbReference type="Pfam" id="PF01544">
    <property type="entry name" value="CorA"/>
    <property type="match status" value="1"/>
</dbReference>
<evidence type="ECO:0000256" key="4">
    <source>
        <dbReference type="ARBA" id="ARBA00022475"/>
    </source>
</evidence>
<dbReference type="RefSeq" id="WP_310304702.1">
    <property type="nucleotide sequence ID" value="NZ_BAAAXB010000001.1"/>
</dbReference>
<evidence type="ECO:0000313" key="10">
    <source>
        <dbReference type="Proteomes" id="UP001268819"/>
    </source>
</evidence>
<dbReference type="SUPFAM" id="SSF144083">
    <property type="entry name" value="Magnesium transport protein CorA, transmembrane region"/>
    <property type="match status" value="1"/>
</dbReference>
<feature type="transmembrane region" description="Helical" evidence="8">
    <location>
        <begin position="311"/>
        <end position="331"/>
    </location>
</feature>
<protein>
    <submittedName>
        <fullName evidence="9">Magnesium transporter</fullName>
    </submittedName>
</protein>
<keyword evidence="6 8" id="KW-1133">Transmembrane helix</keyword>
<evidence type="ECO:0000256" key="8">
    <source>
        <dbReference type="SAM" id="Phobius"/>
    </source>
</evidence>
<keyword evidence="5 8" id="KW-0812">Transmembrane</keyword>
<dbReference type="EMBL" id="JAVDSG010000001">
    <property type="protein sequence ID" value="MDR6592790.1"/>
    <property type="molecule type" value="Genomic_DNA"/>
</dbReference>
<evidence type="ECO:0000256" key="3">
    <source>
        <dbReference type="ARBA" id="ARBA00022448"/>
    </source>
</evidence>
<organism evidence="9 10">
    <name type="scientific">Saccharothrix longispora</name>
    <dbReference type="NCBI Taxonomy" id="33920"/>
    <lineage>
        <taxon>Bacteria</taxon>
        <taxon>Bacillati</taxon>
        <taxon>Actinomycetota</taxon>
        <taxon>Actinomycetes</taxon>
        <taxon>Pseudonocardiales</taxon>
        <taxon>Pseudonocardiaceae</taxon>
        <taxon>Saccharothrix</taxon>
    </lineage>
</organism>
<keyword evidence="3" id="KW-0813">Transport</keyword>
<sequence length="370" mass="41326">MTAPPRNPVVACGVYVDGVRQPGDHTPAAAIAEVRTRGGGFAWIGLFEPGDDDIRDVADALGLHELAVEDAVHAHQRPKLERYPEHLFVVLKTVRYVEHESPTTANEIVESGEIMVFLGRDYVVTVRHGRHSGPHDVREQLEREPERLLGPATVLHAVADRVVDGYLDVVEAFQGDLDFLETAVFAPRDALGVEQVYLVKRELLELRRAIMPLVGPLRSLSDGTCAPFVPEADRTYFRDVEDHHTRVAERVTGFEELLTTLVDATLAKVSLRQNNDMRKISAWAAIIAVPTMVFGAYGMNFDRMPELRWTYGYPLVLAAVLGACAVLYRLFKRYHWLYDAPSRPAPLARPTFWVMLFLLTWLAAVVLGVG</sequence>
<evidence type="ECO:0000313" key="9">
    <source>
        <dbReference type="EMBL" id="MDR6592790.1"/>
    </source>
</evidence>
<evidence type="ECO:0000256" key="2">
    <source>
        <dbReference type="ARBA" id="ARBA00009765"/>
    </source>
</evidence>
<name>A0ABU1PQ54_9PSEU</name>
<keyword evidence="4" id="KW-1003">Cell membrane</keyword>
<dbReference type="PANTHER" id="PTHR46494:SF1">
    <property type="entry name" value="CORA FAMILY METAL ION TRANSPORTER (EUROFUNG)"/>
    <property type="match status" value="1"/>
</dbReference>
<comment type="caution">
    <text evidence="9">The sequence shown here is derived from an EMBL/GenBank/DDBJ whole genome shotgun (WGS) entry which is preliminary data.</text>
</comment>
<comment type="similarity">
    <text evidence="2">Belongs to the CorA metal ion transporter (MIT) (TC 1.A.35) family.</text>
</comment>
<dbReference type="CDD" id="cd12830">
    <property type="entry name" value="MtCorA-like"/>
    <property type="match status" value="1"/>
</dbReference>
<evidence type="ECO:0000256" key="7">
    <source>
        <dbReference type="ARBA" id="ARBA00023136"/>
    </source>
</evidence>
<dbReference type="Gene3D" id="1.20.58.340">
    <property type="entry name" value="Magnesium transport protein CorA, transmembrane region"/>
    <property type="match status" value="2"/>
</dbReference>
<dbReference type="InterPro" id="IPR045861">
    <property type="entry name" value="CorA_cytoplasmic_dom"/>
</dbReference>
<accession>A0ABU1PQ54</accession>
<keyword evidence="7 8" id="KW-0472">Membrane</keyword>
<evidence type="ECO:0000256" key="6">
    <source>
        <dbReference type="ARBA" id="ARBA00022989"/>
    </source>
</evidence>
<keyword evidence="10" id="KW-1185">Reference proteome</keyword>
<gene>
    <name evidence="9" type="ORF">J2S66_001174</name>
</gene>
<dbReference type="InterPro" id="IPR002523">
    <property type="entry name" value="MgTranspt_CorA/ZnTranspt_ZntB"/>
</dbReference>
<dbReference type="Gene3D" id="3.30.460.20">
    <property type="entry name" value="CorA soluble domain-like"/>
    <property type="match status" value="1"/>
</dbReference>
<comment type="subcellular location">
    <subcellularLocation>
        <location evidence="1">Cell membrane</location>
        <topology evidence="1">Multi-pass membrane protein</topology>
    </subcellularLocation>
</comment>
<evidence type="ECO:0000256" key="5">
    <source>
        <dbReference type="ARBA" id="ARBA00022692"/>
    </source>
</evidence>
<dbReference type="PANTHER" id="PTHR46494">
    <property type="entry name" value="CORA FAMILY METAL ION TRANSPORTER (EUROFUNG)"/>
    <property type="match status" value="1"/>
</dbReference>
<dbReference type="Proteomes" id="UP001268819">
    <property type="component" value="Unassembled WGS sequence"/>
</dbReference>
<proteinExistence type="inferred from homology"/>
<feature type="transmembrane region" description="Helical" evidence="8">
    <location>
        <begin position="280"/>
        <end position="299"/>
    </location>
</feature>
<feature type="transmembrane region" description="Helical" evidence="8">
    <location>
        <begin position="352"/>
        <end position="369"/>
    </location>
</feature>